<evidence type="ECO:0000313" key="3">
    <source>
        <dbReference type="Proteomes" id="UP000054051"/>
    </source>
</evidence>
<dbReference type="AlphaFoldDB" id="G2J7C3"/>
<gene>
    <name evidence="2" type="ORF">CAGGBEG34_110006</name>
</gene>
<keyword evidence="3" id="KW-1185">Reference proteome</keyword>
<dbReference type="Gene3D" id="1.10.10.10">
    <property type="entry name" value="Winged helix-like DNA-binding domain superfamily/Winged helix DNA-binding domain"/>
    <property type="match status" value="1"/>
</dbReference>
<dbReference type="EMBL" id="CAFB01000022">
    <property type="protein sequence ID" value="CCD28664.1"/>
    <property type="molecule type" value="Genomic_DNA"/>
</dbReference>
<sequence>MSAAYIQAAHKAKLPPTQKRVLLALCEVRTKAGVCDLRQRALARACSLSLGEVNRCVKALAERSYLRIEPHPHRRGNLYRINGLRHWNLSASSASSLFRIFPTCSLVHRMPAGSMSAPASKRRAVSAGVKR</sequence>
<organism evidence="2 3">
    <name type="scientific">Candidatus Glomeribacter gigasporarum BEG34</name>
    <dbReference type="NCBI Taxonomy" id="1070319"/>
    <lineage>
        <taxon>Bacteria</taxon>
        <taxon>Pseudomonadati</taxon>
        <taxon>Pseudomonadota</taxon>
        <taxon>Betaproteobacteria</taxon>
        <taxon>Burkholderiales</taxon>
        <taxon>Burkholderiaceae</taxon>
        <taxon>Candidatus Glomeribacter</taxon>
    </lineage>
</organism>
<proteinExistence type="predicted"/>
<dbReference type="OrthoDB" id="9139977at2"/>
<name>G2J7C3_9BURK</name>
<evidence type="ECO:0000256" key="1">
    <source>
        <dbReference type="SAM" id="MobiDB-lite"/>
    </source>
</evidence>
<dbReference type="GO" id="GO:0003700">
    <property type="term" value="F:DNA-binding transcription factor activity"/>
    <property type="evidence" value="ECO:0007669"/>
    <property type="project" value="InterPro"/>
</dbReference>
<dbReference type="Proteomes" id="UP000054051">
    <property type="component" value="Unassembled WGS sequence"/>
</dbReference>
<dbReference type="Pfam" id="PF13730">
    <property type="entry name" value="HTH_36"/>
    <property type="match status" value="1"/>
</dbReference>
<dbReference type="RefSeq" id="WP_006681962.1">
    <property type="nucleotide sequence ID" value="NZ_CAFB01000022.1"/>
</dbReference>
<evidence type="ECO:0000313" key="2">
    <source>
        <dbReference type="EMBL" id="CCD28664.1"/>
    </source>
</evidence>
<comment type="caution">
    <text evidence="2">The sequence shown here is derived from an EMBL/GenBank/DDBJ whole genome shotgun (WGS) entry which is preliminary data.</text>
</comment>
<protein>
    <submittedName>
        <fullName evidence="2">Uncharacterized protein</fullName>
    </submittedName>
</protein>
<dbReference type="InterPro" id="IPR036390">
    <property type="entry name" value="WH_DNA-bd_sf"/>
</dbReference>
<dbReference type="STRING" id="1070319.CAGGBEG34_110006"/>
<accession>G2J7C3</accession>
<dbReference type="InterPro" id="IPR036388">
    <property type="entry name" value="WH-like_DNA-bd_sf"/>
</dbReference>
<feature type="region of interest" description="Disordered" evidence="1">
    <location>
        <begin position="112"/>
        <end position="131"/>
    </location>
</feature>
<reference evidence="2 3" key="1">
    <citation type="submission" date="2011-08" db="EMBL/GenBank/DDBJ databases">
        <title>The genome of the obligate endobacterium of an arbuscular mycorrhizal fungus reveals an interphylum network of nutritional interactions.</title>
        <authorList>
            <person name="Ghignone S."/>
            <person name="Salvioli A."/>
            <person name="Anca I."/>
            <person name="Lumini E."/>
            <person name="Ortu G."/>
            <person name="Petiti L."/>
            <person name="Cruveiller S."/>
            <person name="Bianciotto V."/>
            <person name="Piffanelli P."/>
            <person name="Lanfranco L."/>
            <person name="Bonfante P."/>
        </authorList>
    </citation>
    <scope>NUCLEOTIDE SEQUENCE [LARGE SCALE GENOMIC DNA]</scope>
    <source>
        <strain evidence="2 3">BEG34</strain>
    </source>
</reference>
<feature type="compositionally biased region" description="Basic residues" evidence="1">
    <location>
        <begin position="120"/>
        <end position="131"/>
    </location>
</feature>
<dbReference type="SUPFAM" id="SSF46785">
    <property type="entry name" value="Winged helix' DNA-binding domain"/>
    <property type="match status" value="1"/>
</dbReference>